<gene>
    <name evidence="1" type="primary">CLASP1.2</name>
    <name evidence="1" type="ORF">GBF38_018122</name>
</gene>
<dbReference type="EMBL" id="CM024796">
    <property type="protein sequence ID" value="KAG8000856.1"/>
    <property type="molecule type" value="Genomic_DNA"/>
</dbReference>
<evidence type="ECO:0000313" key="2">
    <source>
        <dbReference type="Proteomes" id="UP000805704"/>
    </source>
</evidence>
<protein>
    <submittedName>
        <fullName evidence="1">CLIP-associating protein 1</fullName>
    </submittedName>
</protein>
<sequence length="3537" mass="397917">MEPSMENCLAQVLQKDMGRRLQVGQEIIDYILDKEKSHDLEQDQTALDKMVDGIASSWVNSSNFKPHWSANTRIMLSARPFVLLSQQGPGRKPPNGLCGKCAMSWSRRSTVAFVTDKGVRCAVTLQGAVMRGCSSYSLLLNRKPLHNVTKNNRGGSARLGPLICLSDEVTGAIQDPCRNSSPFLSDTFVLFPSVLPSLIDRLGDSKDQVRDQDQIVLLKIMEQAATPQYVWDRMLGGFKHKNNRTREGVCLCLIATLNTYGAQGLTLSKIVPHICNLLGDPTSQVRDGAMSCLVEIYRHVGERVRMDLSKKGLPQSRLNVIFSKFDEVQKSGNMISSSGSDKNFEDEDSVDGGRSSSSSSSKAPPSGRRTVVSSVRRPSSATAAKAAGKEAGAGAVDEEDFIKAFEDVPSVQIYSNREFEDQLSKIREVLSDDKHDWEHRVLALKKVRSVMLAGAVEYEGFPQQLRLLEAPLKLSAKDLRSQVVREACITLGHLSSILGTKFDHGAESIMPTLLNLVPNSAKVMATSGMAAIRLILRHTHYPRLIPIITSNCTSKSVAVRRRCYEFLDLMLQEWHTNTLERHVAVLTETIKKGIHDADSEARSIARKCYWGFHGHYSREAEHLFQALESTYQKALQSHLKSSDSIVSLPQSDRSSSSSQESLNRPLSVKSVIGGSITRSKLVSTRVHTTPGSLQRSRSDIDVNAASSAKSRLSTVPASSPFSSAAALPPGSYASLGRVRTRRQSSGSVGGASTSVVDSRGRSRAKVVSQSQPGSRSSSPGKLLGHSSYGRIPRATASASTTPADKRSRIPRSQGCSRETSPSRMGLASLCGKALLPAALPYRTLARSRIPRPSMSQGCSRDTSRESSRDTSPARGFAPLDRYGVIHQARISASVNAMRVLNTGTEVEAAVADALRKPLRRRYESPGMYSDDDANSDASSACSERSYSSRNGGIPHYLRQTEDVAEILNHCASSNWSERKEGLLGLQNLLKSQRILSRVELKRLCEIFTRMFADPHSKVFSMFLETLVDFITVHREDLQDWLFVLLTQLLKKMGADLLGSVQAKVQKALDITRESFPFDQQFNILMRFIVDQTQTPNLKVKVAILKYIESLARQMDPTDFVNSSETRLAVSRIITWTTEPKSSDVRKAAQVVLIALFELNTPEFTMLLGALPKTFQDGATKLLHNHLKNSSNTSSSVFRRSINDNGTTTFRVHHCFRDFQGSPSNTIGRTSQRHTPSRTSPLTSPTNCSHGGLSPSMMEYDTENMNSEEIYSSLRGVTEAIQSFSYRSQEDLNEPIRQEGKRDDAVTSSHGSDARLGLDMVEGGRTALDNKTSLLNTPSPRSFSGPRSREFAPYGYGETICTYDKSALKEAVFDDDVEQFRDCRRQESGENKMTIPKVFGPAVGQDHSDMVADLLKELSNHNERSEERKGALVELLKITREDSLAVWDEHFKTILLLLLETLGDKDHTIRALALRVLKEILRNQPARFKNYAELTIMKTLEAHKDSHKEVVRAAEEAASTLAGSIHPEQCIKVLCPIVQTADYPINLAAIKMQTKVMERIAKDSSLQLLPDIIPGLLQGYDNTESSVRKASVFCLVAIYSELEKRGQSPLSSQHSALLLSSWVSFREALAPFLKNEEARLMAENGARRTPFQYILCAATSPAVKQQEESLTYLNQGQSYEIRMLNRKLVEYTDISSKYVKSIVRVVFHDRRLQYMEHQQLEGWRWNRPGDRILDIDIPLSVGILESRSHPLHLNTIEFLWDPVKNASVFIQVKTFSGQISTGVVDTANFKPSFFSSQVNCISTEFTLKKHGGEKGVPFRILVDTFTTNEHGEYMEHVHSSSCQVKVFKPKGADRKLKTDREKIDKKALQDREKYQPSHETTLLKECSPWPDALNLTIHSSSSSSNTPSSVYHSSPTSCNFTDGNCSPNQQGDLPMPSCSDHLLPSSSPQDTQQWLHRHRFSPFSRLFSSFSGADLLRMSREDLIQVCGPADGIRLFNTMKGRCIQPRLTIYVCQQQARHQPPIKPGGGDIYHALYLEELTLLDLSEKIALLYSITPQQITHIYRQKSNGIHVLVSDENQEEELPPDIKDWSKDQVKEWALKLDGVDDRIAEILFQQDINGPSLLLLEIEDFRGMGVTFGPAKLIKHARDEKVKSKKEEPTSSTNQPGRRKPYPFCRYHDTYRYMEKSILDITESGASDLIEPCHEYKAFINTTDETKMSKFTAEVIRFAAACMNSRTNGTIHFGIGDKPDFIHGEVLGVAVEDKEAYANELKSAIDSHFEHKHKQTAQICIKPPRFVEVLNKIMTSTDKCVIEVDIVPDSTICEENIYHTINTKKTKKKNKGQEETKTQPSRQFFVRDGSSSRDLLAPTTFAKPMEEYKQFVECMAKRSQLRKQAEEKHLSVIKSSTQGSRLSQMITGGSLSLDKSHFEQYVIVTNKSHAIQLESLGFLVELNPTAVLDFDPESATHGLEHSFEQQSADETPSDIDEWLMDKGASIRDVISFLCRKDVLPNKRFLVIFLLLSTVSEKMDPLVETFSTFCQELKGTEQILCICDNENAFTSWRDLIVSRCGIDISSRCIYELSFAEVNGTILSLLSKNRKSSRFLPCGGKGKILLEKKVERRWNTLEVLCVNQCEGGNEDKIVIEENFYKGGKVSWWNFFFSEQPGSTAFIKRDKFDFIMNTVIPDLCSLRKACVLFNLMHVPGCGGTTLAMHTLWALRDTFRCAVLRDNTSDFAEVADQVVKLLKHDNEEHLPRVPVLLMIDDFDDKEKVFDLQQLIETECAKKDIQSKSAQVILLNCMRSESHEENEATGDTVFIGNKLSEKEQKLFEEKYVEIEKTHKDFQTFYGFMIMKKNFDSKYIEGVARNTLKSFNMNQKHAQLLAVLVLLHVYCKDASLSVSLCEEFLDLQPKPFCGTIKVEEEFGKFSTLITSCTVESKVVFKAVKMIHSSIAKHCLQELETTHNVNKADIADLLLTTNKLYESTQGKDKLLQNVHHILVKRYHSEEESKFSPLIQDIISQTPGMEEMVLQNASKIFEKDAAVSQLLARYYYLKKKDFSEAKVWAKRARDLSKDSSYMADTSAQVVKHELKNALENCKEGLISPEKLKTSLQMAQSAIVSFKEAQSLAKKESIQRSQIKTDNCPLNTSGCLGEIQVGVLVIEVMAKTPVFCDDNVRHAIMSQVLSGNLKLQDAERYDPRKNKHRQYYMILRQFEDVLYNLKYRMKKNFDFLDDFFVNLGSRFGVKDSRDEVAQNELFRCFREYAKLFCKTDSAALLKNTTMQHMLKLHQARQYLEMRKADTYSGILSCLSNGISPENMEKIVRDYGCICETGHKPSMNERINFIYVNVVLSCIKLQSGHIKPYPKLLDYLCQVLCEPISSSDNLSLLFIAVMLLWPQPSVSRREYQSLRKYISQMRTFYHTTMKEVYNGKWPIIHFFLGKKQGYERLVPFGKIKSCFTDGQFFSMWDNGKIWKEKKVEELLCRVTGKVKSDLIVADTCIPNLKVEVTPMFRSQLSGHAQESNVSFIIGFSMKGPVALDIN</sequence>
<comment type="caution">
    <text evidence="1">The sequence shown here is derived from an EMBL/GenBank/DDBJ whole genome shotgun (WGS) entry which is preliminary data.</text>
</comment>
<name>A0ACB7EGA0_NIBAL</name>
<accession>A0ACB7EGA0</accession>
<organism evidence="1 2">
    <name type="scientific">Nibea albiflora</name>
    <name type="common">Yellow drum</name>
    <name type="synonym">Corvina albiflora</name>
    <dbReference type="NCBI Taxonomy" id="240163"/>
    <lineage>
        <taxon>Eukaryota</taxon>
        <taxon>Metazoa</taxon>
        <taxon>Chordata</taxon>
        <taxon>Craniata</taxon>
        <taxon>Vertebrata</taxon>
        <taxon>Euteleostomi</taxon>
        <taxon>Actinopterygii</taxon>
        <taxon>Neopterygii</taxon>
        <taxon>Teleostei</taxon>
        <taxon>Neoteleostei</taxon>
        <taxon>Acanthomorphata</taxon>
        <taxon>Eupercaria</taxon>
        <taxon>Sciaenidae</taxon>
        <taxon>Nibea</taxon>
    </lineage>
</organism>
<dbReference type="Proteomes" id="UP000805704">
    <property type="component" value="Chromosome 8"/>
</dbReference>
<reference evidence="1" key="1">
    <citation type="submission" date="2020-04" db="EMBL/GenBank/DDBJ databases">
        <title>A chromosome-scale assembly and high-density genetic map of the yellow drum (Nibea albiflora) genome.</title>
        <authorList>
            <person name="Xu D."/>
            <person name="Zhang W."/>
            <person name="Chen R."/>
            <person name="Tan P."/>
            <person name="Wang L."/>
            <person name="Song H."/>
            <person name="Tian L."/>
            <person name="Zhu Q."/>
            <person name="Wang B."/>
        </authorList>
    </citation>
    <scope>NUCLEOTIDE SEQUENCE</scope>
    <source>
        <strain evidence="1">ZJHYS-2018</strain>
    </source>
</reference>
<evidence type="ECO:0000313" key="1">
    <source>
        <dbReference type="EMBL" id="KAG8000856.1"/>
    </source>
</evidence>
<proteinExistence type="predicted"/>
<keyword evidence="2" id="KW-1185">Reference proteome</keyword>